<gene>
    <name evidence="2" type="primary">mopA</name>
    <name evidence="2" type="ORF">ROA7023_01256</name>
</gene>
<dbReference type="RefSeq" id="WP_085878167.1">
    <property type="nucleotide sequence ID" value="NZ_FWFZ01000004.1"/>
</dbReference>
<evidence type="ECO:0000259" key="1">
    <source>
        <dbReference type="Pfam" id="PF00126"/>
    </source>
</evidence>
<dbReference type="PANTHER" id="PTHR30432">
    <property type="entry name" value="TRANSCRIPTIONAL REGULATOR MODE"/>
    <property type="match status" value="1"/>
</dbReference>
<dbReference type="Proteomes" id="UP000193900">
    <property type="component" value="Unassembled WGS sequence"/>
</dbReference>
<feature type="domain" description="HTH lysR-type" evidence="1">
    <location>
        <begin position="36"/>
        <end position="91"/>
    </location>
</feature>
<dbReference type="Gene3D" id="1.10.10.10">
    <property type="entry name" value="Winged helix-like DNA-binding domain superfamily/Winged helix DNA-binding domain"/>
    <property type="match status" value="1"/>
</dbReference>
<sequence>MADDPTVPGTAPRLRLRIQFGGQAMLGPGKADLLGRIREAGSIAAAGRAMGMSYKRAWNLVEEMNRAFREPLVGRTRGGPSGGGAHLTEAGDRVLAHYRRLEESAARAGAADVAALQALLRDRPDET</sequence>
<evidence type="ECO:0000313" key="3">
    <source>
        <dbReference type="Proteomes" id="UP000193900"/>
    </source>
</evidence>
<dbReference type="InterPro" id="IPR000847">
    <property type="entry name" value="LysR_HTH_N"/>
</dbReference>
<accession>A0A1Y5S938</accession>
<evidence type="ECO:0000313" key="2">
    <source>
        <dbReference type="EMBL" id="SLN34164.1"/>
    </source>
</evidence>
<dbReference type="AlphaFoldDB" id="A0A1Y5S938"/>
<organism evidence="2 3">
    <name type="scientific">Roseisalinus antarcticus</name>
    <dbReference type="NCBI Taxonomy" id="254357"/>
    <lineage>
        <taxon>Bacteria</taxon>
        <taxon>Pseudomonadati</taxon>
        <taxon>Pseudomonadota</taxon>
        <taxon>Alphaproteobacteria</taxon>
        <taxon>Rhodobacterales</taxon>
        <taxon>Roseobacteraceae</taxon>
        <taxon>Roseisalinus</taxon>
    </lineage>
</organism>
<dbReference type="EMBL" id="FWFZ01000004">
    <property type="protein sequence ID" value="SLN34164.1"/>
    <property type="molecule type" value="Genomic_DNA"/>
</dbReference>
<name>A0A1Y5S938_9RHOB</name>
<dbReference type="OrthoDB" id="9800709at2"/>
<dbReference type="Pfam" id="PF00126">
    <property type="entry name" value="HTH_1"/>
    <property type="match status" value="1"/>
</dbReference>
<dbReference type="InterPro" id="IPR036390">
    <property type="entry name" value="WH_DNA-bd_sf"/>
</dbReference>
<proteinExistence type="predicted"/>
<protein>
    <submittedName>
        <fullName evidence="2">Molybdenum-pterin-binding protein MopA</fullName>
    </submittedName>
</protein>
<dbReference type="InterPro" id="IPR051815">
    <property type="entry name" value="Molybdate_resp_trans_reg"/>
</dbReference>
<reference evidence="2 3" key="1">
    <citation type="submission" date="2017-03" db="EMBL/GenBank/DDBJ databases">
        <authorList>
            <person name="Afonso C.L."/>
            <person name="Miller P.J."/>
            <person name="Scott M.A."/>
            <person name="Spackman E."/>
            <person name="Goraichik I."/>
            <person name="Dimitrov K.M."/>
            <person name="Suarez D.L."/>
            <person name="Swayne D.E."/>
        </authorList>
    </citation>
    <scope>NUCLEOTIDE SEQUENCE [LARGE SCALE GENOMIC DNA]</scope>
    <source>
        <strain evidence="2 3">CECT 7023</strain>
    </source>
</reference>
<dbReference type="PANTHER" id="PTHR30432:SF1">
    <property type="entry name" value="DNA-BINDING TRANSCRIPTIONAL DUAL REGULATOR MODE"/>
    <property type="match status" value="1"/>
</dbReference>
<dbReference type="GO" id="GO:0003700">
    <property type="term" value="F:DNA-binding transcription factor activity"/>
    <property type="evidence" value="ECO:0007669"/>
    <property type="project" value="InterPro"/>
</dbReference>
<dbReference type="InterPro" id="IPR036388">
    <property type="entry name" value="WH-like_DNA-bd_sf"/>
</dbReference>
<dbReference type="SUPFAM" id="SSF46785">
    <property type="entry name" value="Winged helix' DNA-binding domain"/>
    <property type="match status" value="1"/>
</dbReference>
<keyword evidence="3" id="KW-1185">Reference proteome</keyword>